<dbReference type="AlphaFoldDB" id="A0A4R6UMQ2"/>
<feature type="region of interest" description="Disordered" evidence="1">
    <location>
        <begin position="1"/>
        <end position="20"/>
    </location>
</feature>
<evidence type="ECO:0000313" key="3">
    <source>
        <dbReference type="EMBL" id="TDQ48201.1"/>
    </source>
</evidence>
<sequence>MTHPPPFGGTATPLDAPPESRRGCATAVLVSAALVLVLLGGGGVGLFVWLGGSGGDYDAAPDCAVAEGEALGELVKGNRPDLADSIDTQGQGWWDGNQCRWTTTEESAGMPSSVSVVFIRSGNRLGVAGETAARTDLEREPSGNDTSAVEDLGDEAVRWYDANTLHGCVAVRMSNLMISTCYEASTDFAATREIPEDEATEGALTMARDIVASLEGS</sequence>
<keyword evidence="2" id="KW-1133">Transmembrane helix</keyword>
<evidence type="ECO:0008006" key="5">
    <source>
        <dbReference type="Google" id="ProtNLM"/>
    </source>
</evidence>
<dbReference type="EMBL" id="SNYN01000019">
    <property type="protein sequence ID" value="TDQ48201.1"/>
    <property type="molecule type" value="Genomic_DNA"/>
</dbReference>
<organism evidence="3 4">
    <name type="scientific">Actinorugispora endophytica</name>
    <dbReference type="NCBI Taxonomy" id="1605990"/>
    <lineage>
        <taxon>Bacteria</taxon>
        <taxon>Bacillati</taxon>
        <taxon>Actinomycetota</taxon>
        <taxon>Actinomycetes</taxon>
        <taxon>Streptosporangiales</taxon>
        <taxon>Nocardiopsidaceae</taxon>
        <taxon>Actinorugispora</taxon>
    </lineage>
</organism>
<keyword evidence="4" id="KW-1185">Reference proteome</keyword>
<evidence type="ECO:0000256" key="2">
    <source>
        <dbReference type="SAM" id="Phobius"/>
    </source>
</evidence>
<reference evidence="3 4" key="1">
    <citation type="submission" date="2019-03" db="EMBL/GenBank/DDBJ databases">
        <title>Genomic Encyclopedia of Type Strains, Phase IV (KMG-IV): sequencing the most valuable type-strain genomes for metagenomic binning, comparative biology and taxonomic classification.</title>
        <authorList>
            <person name="Goeker M."/>
        </authorList>
    </citation>
    <scope>NUCLEOTIDE SEQUENCE [LARGE SCALE GENOMIC DNA]</scope>
    <source>
        <strain evidence="3 4">DSM 46770</strain>
    </source>
</reference>
<gene>
    <name evidence="3" type="ORF">EV190_11915</name>
</gene>
<accession>A0A4R6UMQ2</accession>
<keyword evidence="2" id="KW-0472">Membrane</keyword>
<name>A0A4R6UMQ2_9ACTN</name>
<protein>
    <recommendedName>
        <fullName evidence="5">DUF3558 family protein</fullName>
    </recommendedName>
</protein>
<dbReference type="RefSeq" id="WP_133742756.1">
    <property type="nucleotide sequence ID" value="NZ_SNYN01000019.1"/>
</dbReference>
<feature type="transmembrane region" description="Helical" evidence="2">
    <location>
        <begin position="27"/>
        <end position="50"/>
    </location>
</feature>
<evidence type="ECO:0000313" key="4">
    <source>
        <dbReference type="Proteomes" id="UP000295281"/>
    </source>
</evidence>
<evidence type="ECO:0000256" key="1">
    <source>
        <dbReference type="SAM" id="MobiDB-lite"/>
    </source>
</evidence>
<comment type="caution">
    <text evidence="3">The sequence shown here is derived from an EMBL/GenBank/DDBJ whole genome shotgun (WGS) entry which is preliminary data.</text>
</comment>
<keyword evidence="2" id="KW-0812">Transmembrane</keyword>
<dbReference type="Proteomes" id="UP000295281">
    <property type="component" value="Unassembled WGS sequence"/>
</dbReference>
<proteinExistence type="predicted"/>
<dbReference type="OrthoDB" id="3430966at2"/>